<name>A0A7T5JP48_9BACL</name>
<dbReference type="Proteomes" id="UP000595847">
    <property type="component" value="Chromosome"/>
</dbReference>
<dbReference type="EMBL" id="CP073708">
    <property type="protein sequence ID" value="QUO41963.1"/>
    <property type="molecule type" value="Genomic_DNA"/>
</dbReference>
<accession>A0A7T5JP48</accession>
<dbReference type="SMART" id="SM00331">
    <property type="entry name" value="PP2C_SIG"/>
    <property type="match status" value="1"/>
</dbReference>
<dbReference type="InterPro" id="IPR014787">
    <property type="entry name" value="PSer_Pase_RsbU_N"/>
</dbReference>
<keyword evidence="1" id="KW-0378">Hydrolase</keyword>
<evidence type="ECO:0000313" key="5">
    <source>
        <dbReference type="Proteomes" id="UP000595847"/>
    </source>
</evidence>
<dbReference type="Gene3D" id="1.10.1240.30">
    <property type="entry name" value="KaiA/RbsU domain"/>
    <property type="match status" value="1"/>
</dbReference>
<dbReference type="PANTHER" id="PTHR43156:SF15">
    <property type="entry name" value="PHOSPHOSERINE PHOSPHATASE RSBU"/>
    <property type="match status" value="1"/>
</dbReference>
<dbReference type="InterPro" id="IPR017944">
    <property type="entry name" value="KaiA/RbsU_helical_domain_sf"/>
</dbReference>
<evidence type="ECO:0000313" key="6">
    <source>
        <dbReference type="Proteomes" id="UP000677234"/>
    </source>
</evidence>
<reference evidence="4" key="2">
    <citation type="submission" date="2021-04" db="EMBL/GenBank/DDBJ databases">
        <title>Brevibacillus composti FJAT-54423, complete genome.</title>
        <authorList>
            <person name="Tang R."/>
        </authorList>
    </citation>
    <scope>NUCLEOTIDE SEQUENCE</scope>
    <source>
        <strain evidence="4">FJAT-54424</strain>
    </source>
</reference>
<dbReference type="InterPro" id="IPR036457">
    <property type="entry name" value="PPM-type-like_dom_sf"/>
</dbReference>
<dbReference type="InterPro" id="IPR001932">
    <property type="entry name" value="PPM-type_phosphatase-like_dom"/>
</dbReference>
<evidence type="ECO:0000256" key="1">
    <source>
        <dbReference type="ARBA" id="ARBA00022801"/>
    </source>
</evidence>
<dbReference type="AlphaFoldDB" id="A0A7T5JP48"/>
<dbReference type="Proteomes" id="UP000677234">
    <property type="component" value="Chromosome"/>
</dbReference>
<dbReference type="InterPro" id="IPR052016">
    <property type="entry name" value="Bact_Sigma-Reg"/>
</dbReference>
<proteinExistence type="predicted"/>
<reference evidence="3 5" key="1">
    <citation type="submission" date="2020-12" db="EMBL/GenBank/DDBJ databases">
        <title>strain FJAT-54423T represents a novel species of the genus Brevibacillus.</title>
        <authorList>
            <person name="Tang R."/>
        </authorList>
    </citation>
    <scope>NUCLEOTIDE SEQUENCE [LARGE SCALE GENOMIC DNA]</scope>
    <source>
        <strain evidence="3 5">FJAT-54423</strain>
    </source>
</reference>
<dbReference type="Pfam" id="PF07228">
    <property type="entry name" value="SpoIIE"/>
    <property type="match status" value="1"/>
</dbReference>
<gene>
    <name evidence="3" type="ORF">JD108_02550</name>
    <name evidence="4" type="ORF">KDJ56_02550</name>
</gene>
<feature type="domain" description="PPM-type phosphatase" evidence="2">
    <location>
        <begin position="120"/>
        <end position="331"/>
    </location>
</feature>
<sequence>MGQDSELMYTRILRGYLEGKSEDQLYLAQQFGKWLLSKNISPEEVIDMHGRLLEALGDVPLYVRDSFQILTEVMIEYGNAFRSFDSWRSRHQQLQAEIAVASAMQQTLLPERLPQCPGMDIGMVSIAANEMSGDFYHFGYEEEGQFYVAIADITGKGIPAAMCMSMLRYAMDSLGEMKLPPAHMLRHLNSVVERNIDPCMFVTMQYGRYDTVNHVFRYATAGHEPGFLYRVREDRFYDLDGRGAALGIAAGSEYQEYVLQLEPGDFLVLLTDGVTERKIDRSYIQREELISYLQEEMHVPAQELVNRLYQRLLLLSQFEQQDDYTMIVLRRDQVSKGGE</sequence>
<protein>
    <submittedName>
        <fullName evidence="3">PP2C family protein-serine/threonine phosphatase</fullName>
    </submittedName>
</protein>
<dbReference type="KEGG" id="bcop:JD108_02550"/>
<dbReference type="PANTHER" id="PTHR43156">
    <property type="entry name" value="STAGE II SPORULATION PROTEIN E-RELATED"/>
    <property type="match status" value="1"/>
</dbReference>
<dbReference type="EMBL" id="CP066308">
    <property type="protein sequence ID" value="QQE74879.1"/>
    <property type="molecule type" value="Genomic_DNA"/>
</dbReference>
<dbReference type="SUPFAM" id="SSF101215">
    <property type="entry name" value="KaiA/RbsU domain"/>
    <property type="match status" value="1"/>
</dbReference>
<dbReference type="Gene3D" id="3.60.40.10">
    <property type="entry name" value="PPM-type phosphatase domain"/>
    <property type="match status" value="1"/>
</dbReference>
<keyword evidence="6" id="KW-1185">Reference proteome</keyword>
<organism evidence="3 5">
    <name type="scientific">Brevibacillus composti</name>
    <dbReference type="NCBI Taxonomy" id="2796470"/>
    <lineage>
        <taxon>Bacteria</taxon>
        <taxon>Bacillati</taxon>
        <taxon>Bacillota</taxon>
        <taxon>Bacilli</taxon>
        <taxon>Bacillales</taxon>
        <taxon>Paenibacillaceae</taxon>
        <taxon>Brevibacillus</taxon>
    </lineage>
</organism>
<dbReference type="PROSITE" id="PS51746">
    <property type="entry name" value="PPM_2"/>
    <property type="match status" value="1"/>
</dbReference>
<dbReference type="SUPFAM" id="SSF81606">
    <property type="entry name" value="PP2C-like"/>
    <property type="match status" value="1"/>
</dbReference>
<dbReference type="GO" id="GO:0016791">
    <property type="term" value="F:phosphatase activity"/>
    <property type="evidence" value="ECO:0007669"/>
    <property type="project" value="TreeGrafter"/>
</dbReference>
<dbReference type="RefSeq" id="WP_198828447.1">
    <property type="nucleotide sequence ID" value="NZ_CP066308.1"/>
</dbReference>
<evidence type="ECO:0000313" key="4">
    <source>
        <dbReference type="EMBL" id="QUO41963.1"/>
    </source>
</evidence>
<dbReference type="Pfam" id="PF08673">
    <property type="entry name" value="RsbU_N"/>
    <property type="match status" value="1"/>
</dbReference>
<evidence type="ECO:0000313" key="3">
    <source>
        <dbReference type="EMBL" id="QQE74879.1"/>
    </source>
</evidence>
<evidence type="ECO:0000259" key="2">
    <source>
        <dbReference type="PROSITE" id="PS51746"/>
    </source>
</evidence>